<evidence type="ECO:0000256" key="5">
    <source>
        <dbReference type="ARBA" id="ARBA00023008"/>
    </source>
</evidence>
<sequence length="399" mass="40637">MTTQTSPDAARARRGMALIWAAVGLTVALAVGLVVAMSMSQPRAAALAQPPAAPHPPGIDTATADLLQLDVLPPPALTAPDLALRDQHGHRVSLSSLHGKAVVLSFNDDECPDLCTLLAQDVVAADADLGDAAGKVVFLSVNANPGHTAVADVASWSRAHGLGDIPNWRFVTGTPAQLKRVADSYHVNVSVDPGTGEVVHGTELFFIDPQGREVAIGEFGTAAANTASFAHGMAQMAVDLLPKGERSPVGGPTPSGGTAAAAVGDPAPALRLPGLTAGTTTSIGGTPGKYTVVNFWSSTCTACVQEMPALEKAHRDLGDAVSVLGVDVADPGDARGFARTAGVTYPLLSDAAGTAAGAYRLPGLPFTAIIGPDGTLLVRHAGTFTSEQLEYVMSTLRGS</sequence>
<evidence type="ECO:0000256" key="4">
    <source>
        <dbReference type="ARBA" id="ARBA00022968"/>
    </source>
</evidence>
<dbReference type="InterPro" id="IPR000866">
    <property type="entry name" value="AhpC/TSA"/>
</dbReference>
<dbReference type="Pfam" id="PF02630">
    <property type="entry name" value="SCO1-SenC"/>
    <property type="match status" value="1"/>
</dbReference>
<keyword evidence="7" id="KW-0676">Redox-active center</keyword>
<dbReference type="InterPro" id="IPR017937">
    <property type="entry name" value="Thioredoxin_CS"/>
</dbReference>
<keyword evidence="4" id="KW-0812">Transmembrane</keyword>
<reference evidence="9 10" key="1">
    <citation type="submission" date="2023-07" db="EMBL/GenBank/DDBJ databases">
        <title>Description of novel actinomycetes strains, isolated from tidal flat sediment.</title>
        <authorList>
            <person name="Lu C."/>
        </authorList>
    </citation>
    <scope>NUCLEOTIDE SEQUENCE [LARGE SCALE GENOMIC DNA]</scope>
    <source>
        <strain evidence="9 10">SYSU T00b441</strain>
    </source>
</reference>
<keyword evidence="5" id="KW-0186">Copper</keyword>
<evidence type="ECO:0000259" key="8">
    <source>
        <dbReference type="PROSITE" id="PS51352"/>
    </source>
</evidence>
<dbReference type="Pfam" id="PF00578">
    <property type="entry name" value="AhpC-TSA"/>
    <property type="match status" value="1"/>
</dbReference>
<dbReference type="CDD" id="cd02966">
    <property type="entry name" value="TlpA_like_family"/>
    <property type="match status" value="1"/>
</dbReference>
<dbReference type="PROSITE" id="PS00194">
    <property type="entry name" value="THIOREDOXIN_1"/>
    <property type="match status" value="1"/>
</dbReference>
<evidence type="ECO:0000256" key="1">
    <source>
        <dbReference type="ARBA" id="ARBA00004196"/>
    </source>
</evidence>
<comment type="subcellular location">
    <subcellularLocation>
        <location evidence="1">Cell envelope</location>
    </subcellularLocation>
</comment>
<keyword evidence="10" id="KW-1185">Reference proteome</keyword>
<keyword evidence="3" id="KW-0201">Cytochrome c-type biogenesis</keyword>
<evidence type="ECO:0000256" key="3">
    <source>
        <dbReference type="ARBA" id="ARBA00022748"/>
    </source>
</evidence>
<dbReference type="InterPro" id="IPR036249">
    <property type="entry name" value="Thioredoxin-like_sf"/>
</dbReference>
<organism evidence="9 10">
    <name type="scientific">Actinotalea lenta</name>
    <dbReference type="NCBI Taxonomy" id="3064654"/>
    <lineage>
        <taxon>Bacteria</taxon>
        <taxon>Bacillati</taxon>
        <taxon>Actinomycetota</taxon>
        <taxon>Actinomycetes</taxon>
        <taxon>Micrococcales</taxon>
        <taxon>Cellulomonadaceae</taxon>
        <taxon>Actinotalea</taxon>
    </lineage>
</organism>
<dbReference type="InterPro" id="IPR050553">
    <property type="entry name" value="Thioredoxin_ResA/DsbE_sf"/>
</dbReference>
<dbReference type="RefSeq" id="WP_304601618.1">
    <property type="nucleotide sequence ID" value="NZ_JAUQYO010000001.1"/>
</dbReference>
<name>A0ABT9DES4_9CELL</name>
<evidence type="ECO:0000256" key="2">
    <source>
        <dbReference type="ARBA" id="ARBA00010996"/>
    </source>
</evidence>
<comment type="similarity">
    <text evidence="2">Belongs to the SCO1/2 family.</text>
</comment>
<feature type="domain" description="Thioredoxin" evidence="8">
    <location>
        <begin position="73"/>
        <end position="238"/>
    </location>
</feature>
<dbReference type="PANTHER" id="PTHR42852">
    <property type="entry name" value="THIOL:DISULFIDE INTERCHANGE PROTEIN DSBE"/>
    <property type="match status" value="1"/>
</dbReference>
<dbReference type="CDD" id="cd02968">
    <property type="entry name" value="SCO"/>
    <property type="match status" value="1"/>
</dbReference>
<dbReference type="Proteomes" id="UP001232536">
    <property type="component" value="Unassembled WGS sequence"/>
</dbReference>
<dbReference type="InterPro" id="IPR003782">
    <property type="entry name" value="SCO1/SenC"/>
</dbReference>
<gene>
    <name evidence="9" type="ORF">Q6348_12555</name>
</gene>
<dbReference type="InterPro" id="IPR013766">
    <property type="entry name" value="Thioredoxin_domain"/>
</dbReference>
<evidence type="ECO:0000313" key="9">
    <source>
        <dbReference type="EMBL" id="MDO8108028.1"/>
    </source>
</evidence>
<evidence type="ECO:0000256" key="7">
    <source>
        <dbReference type="ARBA" id="ARBA00023284"/>
    </source>
</evidence>
<protein>
    <submittedName>
        <fullName evidence="9">Redoxin domain-containing protein</fullName>
    </submittedName>
</protein>
<keyword evidence="6" id="KW-1015">Disulfide bond</keyword>
<dbReference type="EMBL" id="JAUQYP010000001">
    <property type="protein sequence ID" value="MDO8108028.1"/>
    <property type="molecule type" value="Genomic_DNA"/>
</dbReference>
<dbReference type="SUPFAM" id="SSF52833">
    <property type="entry name" value="Thioredoxin-like"/>
    <property type="match status" value="2"/>
</dbReference>
<feature type="domain" description="Thioredoxin" evidence="8">
    <location>
        <begin position="261"/>
        <end position="398"/>
    </location>
</feature>
<evidence type="ECO:0000256" key="6">
    <source>
        <dbReference type="ARBA" id="ARBA00023157"/>
    </source>
</evidence>
<evidence type="ECO:0000313" key="10">
    <source>
        <dbReference type="Proteomes" id="UP001232536"/>
    </source>
</evidence>
<proteinExistence type="inferred from homology"/>
<accession>A0ABT9DES4</accession>
<comment type="caution">
    <text evidence="9">The sequence shown here is derived from an EMBL/GenBank/DDBJ whole genome shotgun (WGS) entry which is preliminary data.</text>
</comment>
<dbReference type="PROSITE" id="PS51352">
    <property type="entry name" value="THIOREDOXIN_2"/>
    <property type="match status" value="2"/>
</dbReference>
<keyword evidence="4" id="KW-0735">Signal-anchor</keyword>
<dbReference type="PANTHER" id="PTHR42852:SF6">
    <property type="entry name" value="THIOL:DISULFIDE INTERCHANGE PROTEIN DSBE"/>
    <property type="match status" value="1"/>
</dbReference>
<dbReference type="Gene3D" id="3.40.30.10">
    <property type="entry name" value="Glutaredoxin"/>
    <property type="match status" value="2"/>
</dbReference>